<evidence type="ECO:0000256" key="5">
    <source>
        <dbReference type="ARBA" id="ARBA00023136"/>
    </source>
</evidence>
<dbReference type="Pfam" id="PF00884">
    <property type="entry name" value="Sulfatase"/>
    <property type="match status" value="1"/>
</dbReference>
<dbReference type="GO" id="GO:0046872">
    <property type="term" value="F:metal ion binding"/>
    <property type="evidence" value="ECO:0007669"/>
    <property type="project" value="UniProtKB-KW"/>
</dbReference>
<dbReference type="PANTHER" id="PTHR47371">
    <property type="entry name" value="LIPOTEICHOIC ACID SYNTHASE"/>
    <property type="match status" value="1"/>
</dbReference>
<feature type="modified residue" description="3-oxoalanine (Ser)" evidence="9">
    <location>
        <position position="308"/>
    </location>
</feature>
<dbReference type="Proteomes" id="UP000603640">
    <property type="component" value="Unassembled WGS sequence"/>
</dbReference>
<keyword evidence="7" id="KW-0464">Manganese</keyword>
<gene>
    <name evidence="12" type="ORF">H8S84_05925</name>
</gene>
<dbReference type="AlphaFoldDB" id="A0A923N7L7"/>
<dbReference type="InterPro" id="IPR012160">
    <property type="entry name" value="LtaS-like"/>
</dbReference>
<dbReference type="GO" id="GO:0016787">
    <property type="term" value="F:hydrolase activity"/>
    <property type="evidence" value="ECO:0007669"/>
    <property type="project" value="UniProtKB-KW"/>
</dbReference>
<evidence type="ECO:0000259" key="11">
    <source>
        <dbReference type="Pfam" id="PF00884"/>
    </source>
</evidence>
<comment type="subcellular location">
    <subcellularLocation>
        <location evidence="1">Cell membrane</location>
        <topology evidence="1">Multi-pass membrane protein</topology>
    </subcellularLocation>
</comment>
<reference evidence="12" key="1">
    <citation type="submission" date="2020-08" db="EMBL/GenBank/DDBJ databases">
        <title>Pontibacter sp. SD6 16S ribosomal RNA gene Genome sequencing and assembly.</title>
        <authorList>
            <person name="Kang M."/>
        </authorList>
    </citation>
    <scope>NUCLEOTIDE SEQUENCE</scope>
    <source>
        <strain evidence="12">SD6</strain>
    </source>
</reference>
<evidence type="ECO:0000313" key="12">
    <source>
        <dbReference type="EMBL" id="MBC5992372.1"/>
    </source>
</evidence>
<sequence length="623" mass="70137">MIDSSLKLMLRRLGLLLVVYMLLRLLFYAFNYSTFGEATAGNTLLAFLYGLRFDFAAISIINAPFILLSLFPWGNTLNPVYQRVLKVWFILTNAPFIALALVDVEFFKFIGKRSSNEVATITADIMDQLGQLMQNYWFIVLGFILVVYLLAKVYPSLKEPYTFQKNILLRAMRLLFMAALAVLAIRGGWQLKPLRVSHAFILEPAALGHLSLNSPFTFIKGIGKPQLELKNYFPNQESLLAAMAFDPAKYSQQNGEPLNENVVVIILESFASEYVGALNNGQGYTPFLDSLATQGILFKNAFANGRKSIEALPSVLSGIPSLMQEPYITSAYQANKLHGLGTVLQDAGYKTAFFHGAANGTMGFNNFSKQAGVQEYYGLDDYPLEKRAEDFDGLWGIFDEPYLQYVAHKLTDYNKPFFATLFTLSSHQPYTVPAKYKGRFPKGELEIHESIGYADHALREFFKTASKQPWYNNTLFILTADHTQKSIAPAYQNELGYYRVPLLLFHPGKKFESINPEQVAQHTDIFPTIVDYLNINTNKVLPFGNSLLDTTTNGSAILYNGNSHFLVQQNGVTELTADDQVRFYTFPDFAPAPSPTPNAEQQLKAYVQYFRSGLVNNKLYLED</sequence>
<dbReference type="InterPro" id="IPR000917">
    <property type="entry name" value="Sulfatase_N"/>
</dbReference>
<feature type="binding site" evidence="8">
    <location>
        <position position="482"/>
    </location>
    <ligand>
        <name>Mn(2+)</name>
        <dbReference type="ChEBI" id="CHEBI:29035"/>
    </ligand>
</feature>
<keyword evidence="7" id="KW-0479">Metal-binding</keyword>
<dbReference type="InterPro" id="IPR017850">
    <property type="entry name" value="Alkaline_phosphatase_core_sf"/>
</dbReference>
<feature type="binding site" evidence="8">
    <location>
        <position position="268"/>
    </location>
    <ligand>
        <name>Mn(2+)</name>
        <dbReference type="ChEBI" id="CHEBI:29035"/>
    </ligand>
</feature>
<keyword evidence="4 10" id="KW-1133">Transmembrane helix</keyword>
<comment type="caution">
    <text evidence="12">The sequence shown here is derived from an EMBL/GenBank/DDBJ whole genome shotgun (WGS) entry which is preliminary data.</text>
</comment>
<dbReference type="RefSeq" id="WP_187066318.1">
    <property type="nucleotide sequence ID" value="NZ_JACRVF010000001.1"/>
</dbReference>
<evidence type="ECO:0000256" key="6">
    <source>
        <dbReference type="PIRSR" id="PIRSR005091-1"/>
    </source>
</evidence>
<dbReference type="Gene3D" id="3.30.1120.80">
    <property type="match status" value="1"/>
</dbReference>
<accession>A0A923N7L7</accession>
<keyword evidence="3 10" id="KW-0812">Transmembrane</keyword>
<keyword evidence="13" id="KW-1185">Reference proteome</keyword>
<evidence type="ECO:0000256" key="8">
    <source>
        <dbReference type="PIRSR" id="PIRSR005091-3"/>
    </source>
</evidence>
<evidence type="ECO:0000256" key="2">
    <source>
        <dbReference type="ARBA" id="ARBA00022475"/>
    </source>
</evidence>
<name>A0A923N7L7_9BACT</name>
<feature type="transmembrane region" description="Helical" evidence="10">
    <location>
        <begin position="167"/>
        <end position="189"/>
    </location>
</feature>
<protein>
    <submittedName>
        <fullName evidence="12">Sulfatase-like hydrolase/transferase</fullName>
    </submittedName>
</protein>
<proteinExistence type="predicted"/>
<dbReference type="EMBL" id="JACRVF010000001">
    <property type="protein sequence ID" value="MBC5992372.1"/>
    <property type="molecule type" value="Genomic_DNA"/>
</dbReference>
<feature type="domain" description="Sulfatase N-terminal" evidence="11">
    <location>
        <begin position="261"/>
        <end position="535"/>
    </location>
</feature>
<dbReference type="InterPro" id="IPR050448">
    <property type="entry name" value="OpgB/LTA_synthase_biosynth"/>
</dbReference>
<dbReference type="CDD" id="cd16015">
    <property type="entry name" value="LTA_synthase"/>
    <property type="match status" value="1"/>
</dbReference>
<feature type="transmembrane region" description="Helical" evidence="10">
    <location>
        <begin position="85"/>
        <end position="102"/>
    </location>
</feature>
<feature type="binding site" evidence="8">
    <location>
        <position position="481"/>
    </location>
    <ligand>
        <name>Mn(2+)</name>
        <dbReference type="ChEBI" id="CHEBI:29035"/>
    </ligand>
</feature>
<feature type="transmembrane region" description="Helical" evidence="10">
    <location>
        <begin position="136"/>
        <end position="155"/>
    </location>
</feature>
<feature type="active site" evidence="6">
    <location>
        <position position="308"/>
    </location>
</feature>
<evidence type="ECO:0000256" key="1">
    <source>
        <dbReference type="ARBA" id="ARBA00004651"/>
    </source>
</evidence>
<keyword evidence="12" id="KW-0378">Hydrolase</keyword>
<organism evidence="12 13">
    <name type="scientific">Pontibacter cellulosilyticus</name>
    <dbReference type="NCBI Taxonomy" id="1720253"/>
    <lineage>
        <taxon>Bacteria</taxon>
        <taxon>Pseudomonadati</taxon>
        <taxon>Bacteroidota</taxon>
        <taxon>Cytophagia</taxon>
        <taxon>Cytophagales</taxon>
        <taxon>Hymenobacteraceae</taxon>
        <taxon>Pontibacter</taxon>
    </lineage>
</organism>
<dbReference type="SUPFAM" id="SSF53649">
    <property type="entry name" value="Alkaline phosphatase-like"/>
    <property type="match status" value="1"/>
</dbReference>
<feature type="transmembrane region" description="Helical" evidence="10">
    <location>
        <begin position="12"/>
        <end position="30"/>
    </location>
</feature>
<evidence type="ECO:0000256" key="3">
    <source>
        <dbReference type="ARBA" id="ARBA00022692"/>
    </source>
</evidence>
<dbReference type="PANTHER" id="PTHR47371:SF3">
    <property type="entry name" value="PHOSPHOGLYCEROL TRANSFERASE I"/>
    <property type="match status" value="1"/>
</dbReference>
<evidence type="ECO:0000256" key="10">
    <source>
        <dbReference type="SAM" id="Phobius"/>
    </source>
</evidence>
<keyword evidence="5 10" id="KW-0472">Membrane</keyword>
<evidence type="ECO:0000313" key="13">
    <source>
        <dbReference type="Proteomes" id="UP000603640"/>
    </source>
</evidence>
<evidence type="ECO:0000256" key="9">
    <source>
        <dbReference type="PIRSR" id="PIRSR600917-52"/>
    </source>
</evidence>
<comment type="PTM">
    <text evidence="9">The conversion to 3-oxoalanine (also known as C-formylglycine, FGly), of a serine or cysteine residue in prokaryotes and of a cysteine residue in eukaryotes, is critical for catalytic activity.</text>
</comment>
<dbReference type="Gene3D" id="3.40.720.10">
    <property type="entry name" value="Alkaline Phosphatase, subunit A"/>
    <property type="match status" value="1"/>
</dbReference>
<dbReference type="GO" id="GO:0005886">
    <property type="term" value="C:plasma membrane"/>
    <property type="evidence" value="ECO:0007669"/>
    <property type="project" value="UniProtKB-SubCell"/>
</dbReference>
<feature type="transmembrane region" description="Helical" evidence="10">
    <location>
        <begin position="50"/>
        <end position="73"/>
    </location>
</feature>
<keyword evidence="2" id="KW-1003">Cell membrane</keyword>
<evidence type="ECO:0000256" key="4">
    <source>
        <dbReference type="ARBA" id="ARBA00022989"/>
    </source>
</evidence>
<dbReference type="PIRSF" id="PIRSF005091">
    <property type="entry name" value="Mmb_sulf_HI1246"/>
    <property type="match status" value="1"/>
</dbReference>
<feature type="binding site" evidence="7">
    <location>
        <position position="427"/>
    </location>
    <ligand>
        <name>substrate</name>
    </ligand>
</feature>
<evidence type="ECO:0000256" key="7">
    <source>
        <dbReference type="PIRSR" id="PIRSR005091-2"/>
    </source>
</evidence>